<name>A0A347ZT26_9CHLR</name>
<feature type="transmembrane region" description="Helical" evidence="1">
    <location>
        <begin position="6"/>
        <end position="24"/>
    </location>
</feature>
<dbReference type="AlphaFoldDB" id="A0A347ZT26"/>
<proteinExistence type="predicted"/>
<feature type="transmembrane region" description="Helical" evidence="1">
    <location>
        <begin position="61"/>
        <end position="85"/>
    </location>
</feature>
<evidence type="ECO:0000313" key="2">
    <source>
        <dbReference type="EMBL" id="REG10967.1"/>
    </source>
</evidence>
<reference evidence="2 3" key="1">
    <citation type="submission" date="2018-08" db="EMBL/GenBank/DDBJ databases">
        <title>Genomic Encyclopedia of Type Strains, Phase IV (KMG-IV): sequencing the most valuable type-strain genomes for metagenomic binning, comparative biology and taxonomic classification.</title>
        <authorList>
            <person name="Goeker M."/>
        </authorList>
    </citation>
    <scope>NUCLEOTIDE SEQUENCE [LARGE SCALE GENOMIC DNA]</scope>
    <source>
        <strain evidence="2 3">DSM 23923</strain>
    </source>
</reference>
<feature type="transmembrane region" description="Helical" evidence="1">
    <location>
        <begin position="36"/>
        <end position="55"/>
    </location>
</feature>
<keyword evidence="1" id="KW-1133">Transmembrane helix</keyword>
<evidence type="ECO:0000256" key="1">
    <source>
        <dbReference type="SAM" id="Phobius"/>
    </source>
</evidence>
<keyword evidence="3" id="KW-1185">Reference proteome</keyword>
<dbReference type="EMBL" id="QUMS01000001">
    <property type="protein sequence ID" value="REG10967.1"/>
    <property type="molecule type" value="Genomic_DNA"/>
</dbReference>
<protein>
    <submittedName>
        <fullName evidence="2">Uncharacterized protein</fullName>
    </submittedName>
</protein>
<evidence type="ECO:0000313" key="3">
    <source>
        <dbReference type="Proteomes" id="UP000256388"/>
    </source>
</evidence>
<dbReference type="RefSeq" id="WP_116224116.1">
    <property type="nucleotide sequence ID" value="NZ_AP018437.1"/>
</dbReference>
<sequence length="91" mass="9606">MIIGTTHQLGTIVIVTAVSMLIAFIISRIPSDRGKYIFGGIIALLIGAFCGYRVYTAIRDGYIQGAIIAGVFTIMAFCGALGAFINAKECA</sequence>
<comment type="caution">
    <text evidence="2">The sequence shown here is derived from an EMBL/GenBank/DDBJ whole genome shotgun (WGS) entry which is preliminary data.</text>
</comment>
<gene>
    <name evidence="2" type="ORF">DFR64_0837</name>
</gene>
<accession>A0A347ZT26</accession>
<organism evidence="2 3">
    <name type="scientific">Pelolinea submarina</name>
    <dbReference type="NCBI Taxonomy" id="913107"/>
    <lineage>
        <taxon>Bacteria</taxon>
        <taxon>Bacillati</taxon>
        <taxon>Chloroflexota</taxon>
        <taxon>Anaerolineae</taxon>
        <taxon>Anaerolineales</taxon>
        <taxon>Anaerolineaceae</taxon>
        <taxon>Pelolinea</taxon>
    </lineage>
</organism>
<dbReference type="Proteomes" id="UP000256388">
    <property type="component" value="Unassembled WGS sequence"/>
</dbReference>
<keyword evidence="1" id="KW-0812">Transmembrane</keyword>
<keyword evidence="1" id="KW-0472">Membrane</keyword>